<feature type="region of interest" description="Disordered" evidence="1">
    <location>
        <begin position="937"/>
        <end position="956"/>
    </location>
</feature>
<gene>
    <name evidence="2" type="ORF">E0L32_005372</name>
</gene>
<evidence type="ECO:0000313" key="2">
    <source>
        <dbReference type="EMBL" id="TPX14408.1"/>
    </source>
</evidence>
<feature type="compositionally biased region" description="Basic and acidic residues" evidence="1">
    <location>
        <begin position="257"/>
        <end position="283"/>
    </location>
</feature>
<feature type="region of interest" description="Disordered" evidence="1">
    <location>
        <begin position="1124"/>
        <end position="1145"/>
    </location>
</feature>
<dbReference type="RefSeq" id="XP_030996119.1">
    <property type="nucleotide sequence ID" value="XM_031139886.1"/>
</dbReference>
<feature type="compositionally biased region" description="Polar residues" evidence="1">
    <location>
        <begin position="1386"/>
        <end position="1407"/>
    </location>
</feature>
<feature type="compositionally biased region" description="Acidic residues" evidence="1">
    <location>
        <begin position="633"/>
        <end position="643"/>
    </location>
</feature>
<feature type="compositionally biased region" description="Polar residues" evidence="1">
    <location>
        <begin position="332"/>
        <end position="351"/>
    </location>
</feature>
<feature type="compositionally biased region" description="Polar residues" evidence="1">
    <location>
        <begin position="1660"/>
        <end position="1676"/>
    </location>
</feature>
<feature type="compositionally biased region" description="Polar residues" evidence="1">
    <location>
        <begin position="141"/>
        <end position="168"/>
    </location>
</feature>
<dbReference type="Proteomes" id="UP000319257">
    <property type="component" value="Unassembled WGS sequence"/>
</dbReference>
<feature type="region of interest" description="Disordered" evidence="1">
    <location>
        <begin position="1426"/>
        <end position="1803"/>
    </location>
</feature>
<evidence type="ECO:0000256" key="1">
    <source>
        <dbReference type="SAM" id="MobiDB-lite"/>
    </source>
</evidence>
<feature type="compositionally biased region" description="Low complexity" evidence="1">
    <location>
        <begin position="1577"/>
        <end position="1595"/>
    </location>
</feature>
<feature type="compositionally biased region" description="Basic and acidic residues" evidence="1">
    <location>
        <begin position="1700"/>
        <end position="1709"/>
    </location>
</feature>
<feature type="region of interest" description="Disordered" evidence="1">
    <location>
        <begin position="548"/>
        <end position="580"/>
    </location>
</feature>
<feature type="compositionally biased region" description="Low complexity" evidence="1">
    <location>
        <begin position="16"/>
        <end position="28"/>
    </location>
</feature>
<dbReference type="InParanoid" id="A0A507BC38"/>
<feature type="region of interest" description="Disordered" evidence="1">
    <location>
        <begin position="1053"/>
        <end position="1097"/>
    </location>
</feature>
<feature type="region of interest" description="Disordered" evidence="1">
    <location>
        <begin position="379"/>
        <end position="454"/>
    </location>
</feature>
<protein>
    <submittedName>
        <fullName evidence="2">Uncharacterized protein</fullName>
    </submittedName>
</protein>
<feature type="compositionally biased region" description="Low complexity" evidence="1">
    <location>
        <begin position="1677"/>
        <end position="1686"/>
    </location>
</feature>
<feature type="compositionally biased region" description="Basic and acidic residues" evidence="1">
    <location>
        <begin position="549"/>
        <end position="565"/>
    </location>
</feature>
<organism evidence="2 3">
    <name type="scientific">Thyridium curvatum</name>
    <dbReference type="NCBI Taxonomy" id="1093900"/>
    <lineage>
        <taxon>Eukaryota</taxon>
        <taxon>Fungi</taxon>
        <taxon>Dikarya</taxon>
        <taxon>Ascomycota</taxon>
        <taxon>Pezizomycotina</taxon>
        <taxon>Sordariomycetes</taxon>
        <taxon>Sordariomycetidae</taxon>
        <taxon>Thyridiales</taxon>
        <taxon>Thyridiaceae</taxon>
        <taxon>Thyridium</taxon>
    </lineage>
</organism>
<sequence length="1803" mass="196134">MGVETKKASAPPLPAPTETESTTTPTELQTDVSRPGDEKSSYSLPEDGTPVTIKTRGHKHNKSQTSLLIEYFEGGKTATSGGGSDRKPSVRVRLTPSKNRRNDHIQITETKSSSRKASLSRRSAPATPTGHHLEGEALSAISGNSVDTGDAHSMNSYASATEESNVSRNPIEVDIDRSGHHRRRRPASPLIPAADENRASYLPGTASEISAIPTDSFLDGSGPTTRSPEDHRSRSPSRGADLLTGAVAGLAAGAAADKLRSKSRGDDRERIVVPKSRDKDRSERKHKSKSRTSSLSEKERDGTRSPRRRSSRSQQDSLVSAADSSVVSSALTPSHRSYDQQSVRSGASKSSINNPKLLETVEDAIRRLILPELNALKREQSRHKDRRGSATSSATSVSREDYGSERRRSGTSDKQSVGVKGESKVKERRDREARHDFDHESPAPSITHESVDEATRDIENTPVRSTGNLKAAAAGAALGGLAAAAMHDSSMPFAREQRRRRRAELNKRISDRYDEYDDMEREPEPPMPLMSEINPSEVTRTSILSAATDRPHSASEEMTPVHEVTRGVPSVESDSTTPTRTPTTLQALGTQHANISHGDLKALPRQSTGEFIEHEYEIDEFGHKVPVSPHEEFDEERYEEEAPVPEGAYDYYNTQDVPPPLRYVPYQPERRGLSPIPSVSGYTEGGSDVHHRDSRVTQTTDGAPSPGKSPHVDRYARSPGSIPSNMRSREFDHDDQSVRSSVADYRNTMYTEDSEVASSAPGGQAVRGVGANPNFVHTPLGVESAVASLVDGSMVTDTVLTGESGQGTRDIYGGGAAMAPLEEELSHGHATPSKRSVESHRDLVEEQEVARASPTTTRTNPSEFAEEYEIDQYGRKVPRTRYRHSPTASEVAITSGAVDAAAAAIRAAKDRKNQPAVEEYQDEEFVPEGVQRNKSFKERTMSGRRPANTPSHSVDRLDDYAQPKMGVSGIPDAHDPIPEIGYGYGDGPELETNPSVVEGRLDGDHHDEPEHWRGDITPTQEHIDQQAKDISHHDPSARDLGLAGAAAVATAAALASAHNTHSRQPSQEQDDEWHRTSEDKKRDTLITNPYEGASPVANLPDLGEKLFVPPALAKAGFAPGFTTRSPLGPNDEGYISQGPVKTPDIKGKAGEFTEQPATGGAEDPFFTPTHARHMSGMSQGMGSPFYDAATGAGIDRIESKDIIALMQHLMVRDAQRSARDTEILVTLVRSASEMRESFDNMKKMLAQQEKGLVTEIRERVADTEDVIITEVKENTEKTVRHHIGGPRPFPGSAARSLQMSQAETDDLPAKKRNLFRRALKGLSAKGNNDLGRIEDMLMQLLTEVDVLKAQTAQTGSGSTHDQSFEHMDEPEIPFEQDRGYEPEGNAGTSTASHASQSGHLSLNSRGQPSKLGYERKFSDHRISTVPEANEDESSHQQQQPGMGPQYQMSGPLLNTPPPDHQRGNSVPLNTPPQPMTSQQASLSNENASRSEKGKKHKSGGSTSWLPKISRWSGTTTSSMGKVFRGSKDSKKDDEMDDFLGGASRSGSNLANYDEYGHTDPYGEDKLHTGFSQPDLLHTGQHPQTPGGQQQQMPPQAYMTPEDPKYKAHRNSLLLQHPQPRSGQPIKAALEYRAEDYDDPMSPRSAEWAGSATSLHRFPGQNPNRYSGGSASQEATGQQQQQQQQQQYWGSSPAGQGPPRPPKEPLDDGSGRAIRQTPPKSNRISKLASKTSPLPYHSVESGYGTATHGAPTVSYAGSSPRLENRNLSGALGVPTRRPSGPRAMTPKSAGSVDEDAEARRRKRG</sequence>
<dbReference type="PANTHER" id="PTHR42105">
    <property type="entry name" value="DIM2-ASSOCIATED PROTEIN 1"/>
    <property type="match status" value="1"/>
</dbReference>
<evidence type="ECO:0000313" key="3">
    <source>
        <dbReference type="Proteomes" id="UP000319257"/>
    </source>
</evidence>
<name>A0A507BC38_9PEZI</name>
<feature type="compositionally biased region" description="Low complexity" evidence="1">
    <location>
        <begin position="312"/>
        <end position="331"/>
    </location>
</feature>
<reference evidence="2 3" key="1">
    <citation type="submission" date="2019-06" db="EMBL/GenBank/DDBJ databases">
        <title>Draft genome sequence of the filamentous fungus Phialemoniopsis curvata isolated from diesel fuel.</title>
        <authorList>
            <person name="Varaljay V.A."/>
            <person name="Lyon W.J."/>
            <person name="Crouch A.L."/>
            <person name="Drake C.E."/>
            <person name="Hollomon J.M."/>
            <person name="Nadeau L.J."/>
            <person name="Nunn H.S."/>
            <person name="Stevenson B.S."/>
            <person name="Bojanowski C.L."/>
            <person name="Crookes-Goodson W.J."/>
        </authorList>
    </citation>
    <scope>NUCLEOTIDE SEQUENCE [LARGE SCALE GENOMIC DNA]</scope>
    <source>
        <strain evidence="2 3">D216</strain>
    </source>
</reference>
<dbReference type="EMBL" id="SKBQ01000028">
    <property type="protein sequence ID" value="TPX14408.1"/>
    <property type="molecule type" value="Genomic_DNA"/>
</dbReference>
<feature type="compositionally biased region" description="Low complexity" evidence="1">
    <location>
        <begin position="1435"/>
        <end position="1451"/>
    </location>
</feature>
<feature type="compositionally biased region" description="Basic and acidic residues" evidence="1">
    <location>
        <begin position="421"/>
        <end position="441"/>
    </location>
</feature>
<proteinExistence type="predicted"/>
<feature type="compositionally biased region" description="Low complexity" evidence="1">
    <location>
        <begin position="239"/>
        <end position="256"/>
    </location>
</feature>
<feature type="region of interest" description="Disordered" evidence="1">
    <location>
        <begin position="1"/>
        <end position="351"/>
    </location>
</feature>
<feature type="compositionally biased region" description="Basic and acidic residues" evidence="1">
    <location>
        <begin position="398"/>
        <end position="411"/>
    </location>
</feature>
<keyword evidence="3" id="KW-1185">Reference proteome</keyword>
<dbReference type="GeneID" id="41972819"/>
<dbReference type="STRING" id="1093900.A0A507BC38"/>
<feature type="region of interest" description="Disordered" evidence="1">
    <location>
        <begin position="1374"/>
        <end position="1411"/>
    </location>
</feature>
<dbReference type="OrthoDB" id="5382102at2759"/>
<accession>A0A507BC38</accession>
<feature type="region of interest" description="Disordered" evidence="1">
    <location>
        <begin position="633"/>
        <end position="738"/>
    </location>
</feature>
<comment type="caution">
    <text evidence="2">The sequence shown here is derived from an EMBL/GenBank/DDBJ whole genome shotgun (WGS) entry which is preliminary data.</text>
</comment>
<feature type="compositionally biased region" description="Polar residues" evidence="1">
    <location>
        <begin position="1717"/>
        <end position="1731"/>
    </location>
</feature>
<feature type="compositionally biased region" description="Basic and acidic residues" evidence="1">
    <location>
        <begin position="727"/>
        <end position="737"/>
    </location>
</feature>
<feature type="compositionally biased region" description="Polar residues" evidence="1">
    <location>
        <begin position="1475"/>
        <end position="1487"/>
    </location>
</feature>
<feature type="compositionally biased region" description="Basic and acidic residues" evidence="1">
    <location>
        <begin position="1554"/>
        <end position="1567"/>
    </location>
</feature>
<feature type="compositionally biased region" description="Polar residues" evidence="1">
    <location>
        <begin position="1058"/>
        <end position="1067"/>
    </location>
</feature>
<feature type="compositionally biased region" description="Low complexity" evidence="1">
    <location>
        <begin position="115"/>
        <end position="124"/>
    </location>
</feature>
<feature type="compositionally biased region" description="Basic and acidic residues" evidence="1">
    <location>
        <begin position="1072"/>
        <end position="1084"/>
    </location>
</feature>
<dbReference type="PANTHER" id="PTHR42105:SF1">
    <property type="entry name" value="TRANSALDOLASE"/>
    <property type="match status" value="1"/>
</dbReference>